<protein>
    <submittedName>
        <fullName evidence="2">Uncharacterized protein</fullName>
    </submittedName>
</protein>
<comment type="caution">
    <text evidence="2">The sequence shown here is derived from an EMBL/GenBank/DDBJ whole genome shotgun (WGS) entry which is preliminary data.</text>
</comment>
<gene>
    <name evidence="2" type="ORF">AFUS01_LOCUS3952</name>
</gene>
<organism evidence="2 3">
    <name type="scientific">Allacma fusca</name>
    <dbReference type="NCBI Taxonomy" id="39272"/>
    <lineage>
        <taxon>Eukaryota</taxon>
        <taxon>Metazoa</taxon>
        <taxon>Ecdysozoa</taxon>
        <taxon>Arthropoda</taxon>
        <taxon>Hexapoda</taxon>
        <taxon>Collembola</taxon>
        <taxon>Symphypleona</taxon>
        <taxon>Sminthuridae</taxon>
        <taxon>Allacma</taxon>
    </lineage>
</organism>
<accession>A0A8J2JD05</accession>
<name>A0A8J2JD05_9HEXA</name>
<keyword evidence="1" id="KW-0808">Transferase</keyword>
<evidence type="ECO:0000313" key="3">
    <source>
        <dbReference type="Proteomes" id="UP000708208"/>
    </source>
</evidence>
<feature type="non-terminal residue" evidence="2">
    <location>
        <position position="1"/>
    </location>
</feature>
<feature type="non-terminal residue" evidence="2">
    <location>
        <position position="39"/>
    </location>
</feature>
<dbReference type="Pfam" id="PF00201">
    <property type="entry name" value="UDPGT"/>
    <property type="match status" value="1"/>
</dbReference>
<dbReference type="Proteomes" id="UP000708208">
    <property type="component" value="Unassembled WGS sequence"/>
</dbReference>
<evidence type="ECO:0000313" key="2">
    <source>
        <dbReference type="EMBL" id="CAG7696400.1"/>
    </source>
</evidence>
<dbReference type="GO" id="GO:0008194">
    <property type="term" value="F:UDP-glycosyltransferase activity"/>
    <property type="evidence" value="ECO:0007669"/>
    <property type="project" value="InterPro"/>
</dbReference>
<sequence>AGFAVRLEIIGLKEEEITNAINTVLNNSSYKEKIQRLST</sequence>
<dbReference type="InterPro" id="IPR002213">
    <property type="entry name" value="UDP_glucos_trans"/>
</dbReference>
<keyword evidence="3" id="KW-1185">Reference proteome</keyword>
<dbReference type="OrthoDB" id="5835829at2759"/>
<evidence type="ECO:0000256" key="1">
    <source>
        <dbReference type="ARBA" id="ARBA00022679"/>
    </source>
</evidence>
<reference evidence="2" key="1">
    <citation type="submission" date="2021-06" db="EMBL/GenBank/DDBJ databases">
        <authorList>
            <person name="Hodson N. C."/>
            <person name="Mongue J. A."/>
            <person name="Jaron S. K."/>
        </authorList>
    </citation>
    <scope>NUCLEOTIDE SEQUENCE</scope>
</reference>
<dbReference type="EMBL" id="CAJVCH010024339">
    <property type="protein sequence ID" value="CAG7696400.1"/>
    <property type="molecule type" value="Genomic_DNA"/>
</dbReference>
<dbReference type="AlphaFoldDB" id="A0A8J2JD05"/>
<proteinExistence type="predicted"/>